<reference evidence="1 2" key="1">
    <citation type="journal article" date="2018" name="Nat. Genet.">
        <title>The Rosa genome provides new insights in the design of modern roses.</title>
        <authorList>
            <person name="Bendahmane M."/>
        </authorList>
    </citation>
    <scope>NUCLEOTIDE SEQUENCE [LARGE SCALE GENOMIC DNA]</scope>
    <source>
        <strain evidence="2">cv. Old Blush</strain>
    </source>
</reference>
<dbReference type="Gramene" id="PRQ21895">
    <property type="protein sequence ID" value="PRQ21895"/>
    <property type="gene ID" value="RchiOBHm_Chr6g0244301"/>
</dbReference>
<comment type="caution">
    <text evidence="1">The sequence shown here is derived from an EMBL/GenBank/DDBJ whole genome shotgun (WGS) entry which is preliminary data.</text>
</comment>
<evidence type="ECO:0000313" key="1">
    <source>
        <dbReference type="EMBL" id="PRQ21895.1"/>
    </source>
</evidence>
<name>A0A2P6PIZ4_ROSCH</name>
<dbReference type="Proteomes" id="UP000238479">
    <property type="component" value="Chromosome 6"/>
</dbReference>
<dbReference type="EMBL" id="PDCK01000044">
    <property type="protein sequence ID" value="PRQ21895.1"/>
    <property type="molecule type" value="Genomic_DNA"/>
</dbReference>
<evidence type="ECO:0000313" key="2">
    <source>
        <dbReference type="Proteomes" id="UP000238479"/>
    </source>
</evidence>
<keyword evidence="2" id="KW-1185">Reference proteome</keyword>
<protein>
    <submittedName>
        <fullName evidence="1">Uncharacterized protein</fullName>
    </submittedName>
</protein>
<organism evidence="1 2">
    <name type="scientific">Rosa chinensis</name>
    <name type="common">China rose</name>
    <dbReference type="NCBI Taxonomy" id="74649"/>
    <lineage>
        <taxon>Eukaryota</taxon>
        <taxon>Viridiplantae</taxon>
        <taxon>Streptophyta</taxon>
        <taxon>Embryophyta</taxon>
        <taxon>Tracheophyta</taxon>
        <taxon>Spermatophyta</taxon>
        <taxon>Magnoliopsida</taxon>
        <taxon>eudicotyledons</taxon>
        <taxon>Gunneridae</taxon>
        <taxon>Pentapetalae</taxon>
        <taxon>rosids</taxon>
        <taxon>fabids</taxon>
        <taxon>Rosales</taxon>
        <taxon>Rosaceae</taxon>
        <taxon>Rosoideae</taxon>
        <taxon>Rosoideae incertae sedis</taxon>
        <taxon>Rosa</taxon>
    </lineage>
</organism>
<proteinExistence type="predicted"/>
<sequence>MFIMASVIINVLRTETKCTVVAVRVFYKIVIERAGIALHLATLLN</sequence>
<accession>A0A2P6PIZ4</accession>
<dbReference type="AlphaFoldDB" id="A0A2P6PIZ4"/>
<gene>
    <name evidence="1" type="ORF">RchiOBHm_Chr6g0244301</name>
</gene>